<feature type="domain" description="K Homology" evidence="4">
    <location>
        <begin position="293"/>
        <end position="363"/>
    </location>
</feature>
<feature type="region of interest" description="Disordered" evidence="3">
    <location>
        <begin position="1"/>
        <end position="79"/>
    </location>
</feature>
<dbReference type="EMBL" id="MVBO01000031">
    <property type="protein sequence ID" value="OZJ04718.1"/>
    <property type="molecule type" value="Genomic_DNA"/>
</dbReference>
<feature type="compositionally biased region" description="Basic and acidic residues" evidence="3">
    <location>
        <begin position="30"/>
        <end position="43"/>
    </location>
</feature>
<gene>
    <name evidence="5" type="ORF">BZG36_01787</name>
</gene>
<dbReference type="SUPFAM" id="SSF54791">
    <property type="entry name" value="Eukaryotic type KH-domain (KH-domain type I)"/>
    <property type="match status" value="3"/>
</dbReference>
<dbReference type="GO" id="GO:0003723">
    <property type="term" value="F:RNA binding"/>
    <property type="evidence" value="ECO:0007669"/>
    <property type="project" value="UniProtKB-UniRule"/>
</dbReference>
<dbReference type="SMART" id="SM00322">
    <property type="entry name" value="KH"/>
    <property type="match status" value="3"/>
</dbReference>
<comment type="caution">
    <text evidence="5">The sequence shown here is derived from an EMBL/GenBank/DDBJ whole genome shotgun (WGS) entry which is preliminary data.</text>
</comment>
<organism evidence="5 6">
    <name type="scientific">Bifiguratus adelaidae</name>
    <dbReference type="NCBI Taxonomy" id="1938954"/>
    <lineage>
        <taxon>Eukaryota</taxon>
        <taxon>Fungi</taxon>
        <taxon>Fungi incertae sedis</taxon>
        <taxon>Mucoromycota</taxon>
        <taxon>Mucoromycotina</taxon>
        <taxon>Endogonomycetes</taxon>
        <taxon>Endogonales</taxon>
        <taxon>Endogonales incertae sedis</taxon>
        <taxon>Bifiguratus</taxon>
    </lineage>
</organism>
<proteinExistence type="predicted"/>
<protein>
    <recommendedName>
        <fullName evidence="4">K Homology domain-containing protein</fullName>
    </recommendedName>
</protein>
<feature type="domain" description="K Homology" evidence="4">
    <location>
        <begin position="157"/>
        <end position="228"/>
    </location>
</feature>
<accession>A0A261Y2B8</accession>
<feature type="domain" description="K Homology" evidence="4">
    <location>
        <begin position="76"/>
        <end position="146"/>
    </location>
</feature>
<keyword evidence="2" id="KW-0694">RNA-binding</keyword>
<evidence type="ECO:0000259" key="4">
    <source>
        <dbReference type="SMART" id="SM00322"/>
    </source>
</evidence>
<sequence>MSDTVPISPLDRLKRARKEEEQGSDANSDTSEKGDERSSKRQNVEAANDTQDQQDISEKPSRNNGEGHRGSDRSQSTVSIRAVVNTKEAGIVIGKRGKNISEIRERSGARVTVSDIVPGALDRILTATGTLEDVAQAFEMIAAQILGELGNSASSPGICTLRLLIPDSRMGSVIGKRGAKIRELQESSSARVQASEMRMPMSTERTLTITGTTDAISTVVFKVAEILRDHVERSTGTIPYHPQPNPSQYPAYPMAMAMPEPLPPPAGGMAPDYIPGHFYYGAGYGPPIPAMTAPQTHQMFIPEDMVGAIIGKAGMKINDIRQRSGCQIKIAPADPSAGERLVTITGTAEGNQMALYLIYNRMQGEKTKHPYA</sequence>
<evidence type="ECO:0000256" key="2">
    <source>
        <dbReference type="PROSITE-ProRule" id="PRU00117"/>
    </source>
</evidence>
<evidence type="ECO:0000313" key="6">
    <source>
        <dbReference type="Proteomes" id="UP000242875"/>
    </source>
</evidence>
<dbReference type="PROSITE" id="PS50084">
    <property type="entry name" value="KH_TYPE_1"/>
    <property type="match status" value="3"/>
</dbReference>
<reference evidence="5 6" key="1">
    <citation type="journal article" date="2017" name="Mycologia">
        <title>Bifiguratus adelaidae, gen. et sp. nov., a new member of Mucoromycotina in endophytic and soil-dwelling habitats.</title>
        <authorList>
            <person name="Torres-Cruz T.J."/>
            <person name="Billingsley Tobias T.L."/>
            <person name="Almatruk M."/>
            <person name="Hesse C."/>
            <person name="Kuske C.R."/>
            <person name="Desiro A."/>
            <person name="Benucci G.M."/>
            <person name="Bonito G."/>
            <person name="Stajich J.E."/>
            <person name="Dunlap C."/>
            <person name="Arnold A.E."/>
            <person name="Porras-Alfaro A."/>
        </authorList>
    </citation>
    <scope>NUCLEOTIDE SEQUENCE [LARGE SCALE GENOMIC DNA]</scope>
    <source>
        <strain evidence="5 6">AZ0501</strain>
    </source>
</reference>
<evidence type="ECO:0000256" key="1">
    <source>
        <dbReference type="ARBA" id="ARBA00022737"/>
    </source>
</evidence>
<dbReference type="Gene3D" id="3.30.1370.10">
    <property type="entry name" value="K Homology domain, type 1"/>
    <property type="match status" value="3"/>
</dbReference>
<dbReference type="PANTHER" id="PTHR10288">
    <property type="entry name" value="KH DOMAIN CONTAINING RNA BINDING PROTEIN"/>
    <property type="match status" value="1"/>
</dbReference>
<name>A0A261Y2B8_9FUNG</name>
<dbReference type="OrthoDB" id="442947at2759"/>
<evidence type="ECO:0000313" key="5">
    <source>
        <dbReference type="EMBL" id="OZJ04718.1"/>
    </source>
</evidence>
<dbReference type="InterPro" id="IPR004087">
    <property type="entry name" value="KH_dom"/>
</dbReference>
<dbReference type="AlphaFoldDB" id="A0A261Y2B8"/>
<dbReference type="Proteomes" id="UP000242875">
    <property type="component" value="Unassembled WGS sequence"/>
</dbReference>
<feature type="compositionally biased region" description="Basic and acidic residues" evidence="3">
    <location>
        <begin position="56"/>
        <end position="72"/>
    </location>
</feature>
<keyword evidence="1" id="KW-0677">Repeat</keyword>
<dbReference type="InterPro" id="IPR036612">
    <property type="entry name" value="KH_dom_type_1_sf"/>
</dbReference>
<dbReference type="CDD" id="cd22439">
    <property type="entry name" value="KH-I_PCBP_rpt3"/>
    <property type="match status" value="1"/>
</dbReference>
<evidence type="ECO:0000256" key="3">
    <source>
        <dbReference type="SAM" id="MobiDB-lite"/>
    </source>
</evidence>
<dbReference type="InterPro" id="IPR004088">
    <property type="entry name" value="KH_dom_type_1"/>
</dbReference>
<keyword evidence="6" id="KW-1185">Reference proteome</keyword>
<dbReference type="Pfam" id="PF00013">
    <property type="entry name" value="KH_1"/>
    <property type="match status" value="3"/>
</dbReference>
<feature type="compositionally biased region" description="Basic and acidic residues" evidence="3">
    <location>
        <begin position="11"/>
        <end position="21"/>
    </location>
</feature>